<keyword evidence="2" id="KW-0436">Ligase</keyword>
<protein>
    <submittedName>
        <fullName evidence="2">Phenylalanine--tRNA ligase beta subunit</fullName>
    </submittedName>
</protein>
<name>A0A1D1YGA0_9ARAE</name>
<gene>
    <name evidence="2" type="primary">pheT_27</name>
    <name evidence="2" type="ORF">g.50896</name>
</gene>
<proteinExistence type="predicted"/>
<dbReference type="AlphaFoldDB" id="A0A1D1YGA0"/>
<evidence type="ECO:0000259" key="1">
    <source>
        <dbReference type="Pfam" id="PF07889"/>
    </source>
</evidence>
<dbReference type="InterPro" id="IPR012458">
    <property type="entry name" value="DUF1664"/>
</dbReference>
<dbReference type="GO" id="GO:0016874">
    <property type="term" value="F:ligase activity"/>
    <property type="evidence" value="ECO:0007669"/>
    <property type="project" value="UniProtKB-KW"/>
</dbReference>
<evidence type="ECO:0000313" key="2">
    <source>
        <dbReference type="EMBL" id="JAT53665.1"/>
    </source>
</evidence>
<dbReference type="EMBL" id="GDJX01014271">
    <property type="protein sequence ID" value="JAT53665.1"/>
    <property type="molecule type" value="Transcribed_RNA"/>
</dbReference>
<organism evidence="2">
    <name type="scientific">Anthurium amnicola</name>
    <dbReference type="NCBI Taxonomy" id="1678845"/>
    <lineage>
        <taxon>Eukaryota</taxon>
        <taxon>Viridiplantae</taxon>
        <taxon>Streptophyta</taxon>
        <taxon>Embryophyta</taxon>
        <taxon>Tracheophyta</taxon>
        <taxon>Spermatophyta</taxon>
        <taxon>Magnoliopsida</taxon>
        <taxon>Liliopsida</taxon>
        <taxon>Araceae</taxon>
        <taxon>Pothoideae</taxon>
        <taxon>Potheae</taxon>
        <taxon>Anthurium</taxon>
    </lineage>
</organism>
<dbReference type="PANTHER" id="PTHR46667">
    <property type="entry name" value="OS05G0182700 PROTEIN"/>
    <property type="match status" value="1"/>
</dbReference>
<feature type="domain" description="DUF1664" evidence="1">
    <location>
        <begin position="104"/>
        <end position="227"/>
    </location>
</feature>
<accession>A0A1D1YGA0</accession>
<dbReference type="PANTHER" id="PTHR46667:SF1">
    <property type="entry name" value="OS09G0482740 PROTEIN"/>
    <property type="match status" value="1"/>
</dbReference>
<dbReference type="Pfam" id="PF07889">
    <property type="entry name" value="DUF1664"/>
    <property type="match status" value="1"/>
</dbReference>
<feature type="non-terminal residue" evidence="2">
    <location>
        <position position="1"/>
    </location>
</feature>
<reference evidence="2" key="1">
    <citation type="submission" date="2015-07" db="EMBL/GenBank/DDBJ databases">
        <title>Transcriptome Assembly of Anthurium amnicola.</title>
        <authorList>
            <person name="Suzuki J."/>
        </authorList>
    </citation>
    <scope>NUCLEOTIDE SEQUENCE</scope>
</reference>
<sequence length="336" mass="36533">PEFPPRRESNPSQKMAMQTGISSSKVLILMGAGLTGSVILRSGRLSDVISELQELIKGVSEIEISSHYDSSLLAAQVRRLAQEVRDLTLSRPITIINGHPSSSGNLTSYILPAAAAGAMGYCYMWWKGWSFSDVMFVTKRNMGNAVATVSKQLEQVSAALSSTRRHLTQRLEILDGKVDEQAETSKAILYEVNGVKSDLSQIGFDIEAIQNMVTGLEGKVGLIESKQDYVNAGIWYLCQVAGGVKDGQNAKHFQDVSTKLLLDLNQSSTTFSNISVKGLQFLTEATNPVEAENTRKSTILQKDLYSGSAKNVVTRTTMLHKSYANHISLAGEGNVV</sequence>